<name>V4LAF8_EUTSA</name>
<dbReference type="Gene3D" id="3.30.43.10">
    <property type="entry name" value="Uridine Diphospho-n-acetylenolpyruvylglucosamine Reductase, domain 2"/>
    <property type="match status" value="1"/>
</dbReference>
<dbReference type="PANTHER" id="PTHR11748:SF111">
    <property type="entry name" value="D-LACTATE DEHYDROGENASE, MITOCHONDRIAL-RELATED"/>
    <property type="match status" value="1"/>
</dbReference>
<gene>
    <name evidence="2" type="ORF">EUTSA_v10014980mg</name>
</gene>
<reference evidence="2 3" key="1">
    <citation type="journal article" date="2013" name="Front. Plant Sci.">
        <title>The Reference Genome of the Halophytic Plant Eutrema salsugineum.</title>
        <authorList>
            <person name="Yang R."/>
            <person name="Jarvis D.E."/>
            <person name="Chen H."/>
            <person name="Beilstein M.A."/>
            <person name="Grimwood J."/>
            <person name="Jenkins J."/>
            <person name="Shu S."/>
            <person name="Prochnik S."/>
            <person name="Xin M."/>
            <person name="Ma C."/>
            <person name="Schmutz J."/>
            <person name="Wing R.A."/>
            <person name="Mitchell-Olds T."/>
            <person name="Schumaker K.S."/>
            <person name="Wang X."/>
        </authorList>
    </citation>
    <scope>NUCLEOTIDE SEQUENCE [LARGE SCALE GENOMIC DNA]</scope>
</reference>
<evidence type="ECO:0000313" key="3">
    <source>
        <dbReference type="Proteomes" id="UP000030689"/>
    </source>
</evidence>
<sequence length="137" mass="15761">MFWAISILKFLIFLLWRAYFCKTALSSLGNGFLICSSVSEFSCLTISLCVKVNLTTDYDERYFHGKPQNSFHKSVNIPDVVVFPRSEEEVSKILKSCNKYKRVKALHVEDMDVVVEPGIGWLELNDHYRTVRCVLSS</sequence>
<dbReference type="InterPro" id="IPR036318">
    <property type="entry name" value="FAD-bd_PCMH-like_sf"/>
</dbReference>
<dbReference type="EMBL" id="KI517464">
    <property type="protein sequence ID" value="ESQ40624.1"/>
    <property type="molecule type" value="Genomic_DNA"/>
</dbReference>
<dbReference type="InterPro" id="IPR016167">
    <property type="entry name" value="FAD-bd_PCMH_sub1"/>
</dbReference>
<evidence type="ECO:0000256" key="1">
    <source>
        <dbReference type="SAM" id="SignalP"/>
    </source>
</evidence>
<dbReference type="Proteomes" id="UP000030689">
    <property type="component" value="Unassembled WGS sequence"/>
</dbReference>
<protein>
    <recommendedName>
        <fullName evidence="4">FAD linked oxidase N-terminal domain-containing protein</fullName>
    </recommendedName>
</protein>
<keyword evidence="1" id="KW-0732">Signal</keyword>
<dbReference type="GO" id="GO:0004458">
    <property type="term" value="F:D-lactate dehydrogenase (cytochrome) activity"/>
    <property type="evidence" value="ECO:0007669"/>
    <property type="project" value="TreeGrafter"/>
</dbReference>
<dbReference type="AlphaFoldDB" id="V4LAF8"/>
<proteinExistence type="predicted"/>
<dbReference type="STRING" id="72664.V4LAF8"/>
<dbReference type="GO" id="GO:0008720">
    <property type="term" value="F:D-lactate dehydrogenase (NAD+) activity"/>
    <property type="evidence" value="ECO:0007669"/>
    <property type="project" value="TreeGrafter"/>
</dbReference>
<evidence type="ECO:0008006" key="4">
    <source>
        <dbReference type="Google" id="ProtNLM"/>
    </source>
</evidence>
<organism evidence="2 3">
    <name type="scientific">Eutrema salsugineum</name>
    <name type="common">Saltwater cress</name>
    <name type="synonym">Sisymbrium salsugineum</name>
    <dbReference type="NCBI Taxonomy" id="72664"/>
    <lineage>
        <taxon>Eukaryota</taxon>
        <taxon>Viridiplantae</taxon>
        <taxon>Streptophyta</taxon>
        <taxon>Embryophyta</taxon>
        <taxon>Tracheophyta</taxon>
        <taxon>Spermatophyta</taxon>
        <taxon>Magnoliopsida</taxon>
        <taxon>eudicotyledons</taxon>
        <taxon>Gunneridae</taxon>
        <taxon>Pentapetalae</taxon>
        <taxon>rosids</taxon>
        <taxon>malvids</taxon>
        <taxon>Brassicales</taxon>
        <taxon>Brassicaceae</taxon>
        <taxon>Eutremeae</taxon>
        <taxon>Eutrema</taxon>
    </lineage>
</organism>
<dbReference type="Gramene" id="ESQ40624">
    <property type="protein sequence ID" value="ESQ40624"/>
    <property type="gene ID" value="EUTSA_v10014980mg"/>
</dbReference>
<evidence type="ECO:0000313" key="2">
    <source>
        <dbReference type="EMBL" id="ESQ40624.1"/>
    </source>
</evidence>
<accession>V4LAF8</accession>
<keyword evidence="3" id="KW-1185">Reference proteome</keyword>
<dbReference type="KEGG" id="eus:EUTSA_v10014980mg"/>
<dbReference type="eggNOG" id="KOG1231">
    <property type="taxonomic scope" value="Eukaryota"/>
</dbReference>
<dbReference type="GO" id="GO:0005739">
    <property type="term" value="C:mitochondrion"/>
    <property type="evidence" value="ECO:0007669"/>
    <property type="project" value="TreeGrafter"/>
</dbReference>
<feature type="chain" id="PRO_5004723187" description="FAD linked oxidase N-terminal domain-containing protein" evidence="1">
    <location>
        <begin position="27"/>
        <end position="137"/>
    </location>
</feature>
<feature type="signal peptide" evidence="1">
    <location>
        <begin position="1"/>
        <end position="26"/>
    </location>
</feature>
<dbReference type="SUPFAM" id="SSF56176">
    <property type="entry name" value="FAD-binding/transporter-associated domain-like"/>
    <property type="match status" value="1"/>
</dbReference>
<dbReference type="GO" id="GO:0050660">
    <property type="term" value="F:flavin adenine dinucleotide binding"/>
    <property type="evidence" value="ECO:0007669"/>
    <property type="project" value="InterPro"/>
</dbReference>
<dbReference type="GO" id="GO:1903457">
    <property type="term" value="P:lactate catabolic process"/>
    <property type="evidence" value="ECO:0007669"/>
    <property type="project" value="TreeGrafter"/>
</dbReference>
<dbReference type="PANTHER" id="PTHR11748">
    <property type="entry name" value="D-LACTATE DEHYDROGENASE"/>
    <property type="match status" value="1"/>
</dbReference>